<dbReference type="InterPro" id="IPR011701">
    <property type="entry name" value="MFS"/>
</dbReference>
<dbReference type="InterPro" id="IPR036259">
    <property type="entry name" value="MFS_trans_sf"/>
</dbReference>
<dbReference type="PANTHER" id="PTHR23513">
    <property type="entry name" value="INTEGRAL MEMBRANE EFFLUX PROTEIN-RELATED"/>
    <property type="match status" value="1"/>
</dbReference>
<evidence type="ECO:0000256" key="6">
    <source>
        <dbReference type="SAM" id="Phobius"/>
    </source>
</evidence>
<dbReference type="Gene3D" id="1.20.1250.20">
    <property type="entry name" value="MFS general substrate transporter like domains"/>
    <property type="match status" value="1"/>
</dbReference>
<reference evidence="8 9" key="1">
    <citation type="submission" date="2019-09" db="EMBL/GenBank/DDBJ databases">
        <title>Genome Sequences of Streptomyces kaniharaensis ATCC 21070.</title>
        <authorList>
            <person name="Zhu W."/>
            <person name="De Crecy-Lagard V."/>
            <person name="Richards N.G."/>
        </authorList>
    </citation>
    <scope>NUCLEOTIDE SEQUENCE [LARGE SCALE GENOMIC DNA]</scope>
    <source>
        <strain evidence="8 9">SF-557</strain>
    </source>
</reference>
<organism evidence="8 9">
    <name type="scientific">Streptomyces kaniharaensis</name>
    <dbReference type="NCBI Taxonomy" id="212423"/>
    <lineage>
        <taxon>Bacteria</taxon>
        <taxon>Bacillati</taxon>
        <taxon>Actinomycetota</taxon>
        <taxon>Actinomycetes</taxon>
        <taxon>Kitasatosporales</taxon>
        <taxon>Streptomycetaceae</taxon>
        <taxon>Streptomyces</taxon>
    </lineage>
</organism>
<evidence type="ECO:0000256" key="1">
    <source>
        <dbReference type="ARBA" id="ARBA00004651"/>
    </source>
</evidence>
<feature type="transmembrane region" description="Helical" evidence="6">
    <location>
        <begin position="378"/>
        <end position="396"/>
    </location>
</feature>
<evidence type="ECO:0000256" key="2">
    <source>
        <dbReference type="ARBA" id="ARBA00022475"/>
    </source>
</evidence>
<evidence type="ECO:0000313" key="9">
    <source>
        <dbReference type="Proteomes" id="UP000450000"/>
    </source>
</evidence>
<keyword evidence="4 6" id="KW-1133">Transmembrane helix</keyword>
<name>A0A6N7L240_9ACTN</name>
<gene>
    <name evidence="8" type="ORF">F7Q99_37215</name>
</gene>
<sequence length="447" mass="45413">MAPVYAGGNDTSTLPKYSLPKLRRRNTVLAVSRHPLRLRDFRLLFIGRTVSTLGDAVVPAALAIAITRATGSSGALALVLGCTMVPRLLLLPLGGVAGDRCNPRLVALTTDLVRAAAQLLVGVELVGGRPSLALIAAAEALGGIASAFAMPTAAPLVAATVATTADGGLRMRANALLGAAGSAARLGGPALAGTLVFTAGPGWAFVLDGASFVLSAALLTRITVRHQPGERRSLLRDLAEGWGEVRSRTWYWTSLIGHAAWNGANAVLLTLGPLIAARRLGGDGVWVVLTQAGAVGMLVGSLLAGRVRPRRPVLVANLGLALFALPLLALAAAAPAPVTVAAHAVAMVGLGFLNPVWQTVVQQEIPAGVLARVSSYDWLLSLAAAPLGYLLAPLAADAWGSAAPLLVAAALVALACGGTAVVPGVRRVGSGAAEEVPDPGRTPSRVR</sequence>
<feature type="transmembrane region" description="Helical" evidence="6">
    <location>
        <begin position="175"/>
        <end position="197"/>
    </location>
</feature>
<accession>A0A6N7L240</accession>
<dbReference type="CDD" id="cd06173">
    <property type="entry name" value="MFS_MefA_like"/>
    <property type="match status" value="1"/>
</dbReference>
<feature type="transmembrane region" description="Helical" evidence="6">
    <location>
        <begin position="340"/>
        <end position="357"/>
    </location>
</feature>
<dbReference type="PANTHER" id="PTHR23513:SF11">
    <property type="entry name" value="STAPHYLOFERRIN A TRANSPORTER"/>
    <property type="match status" value="1"/>
</dbReference>
<evidence type="ECO:0000313" key="8">
    <source>
        <dbReference type="EMBL" id="MQS17681.1"/>
    </source>
</evidence>
<dbReference type="Pfam" id="PF07690">
    <property type="entry name" value="MFS_1"/>
    <property type="match status" value="1"/>
</dbReference>
<feature type="transmembrane region" description="Helical" evidence="6">
    <location>
        <begin position="312"/>
        <end position="334"/>
    </location>
</feature>
<keyword evidence="2" id="KW-1003">Cell membrane</keyword>
<dbReference type="EMBL" id="WBOF01000006">
    <property type="protein sequence ID" value="MQS17681.1"/>
    <property type="molecule type" value="Genomic_DNA"/>
</dbReference>
<feature type="transmembrane region" description="Helical" evidence="6">
    <location>
        <begin position="72"/>
        <end position="93"/>
    </location>
</feature>
<dbReference type="GO" id="GO:0005886">
    <property type="term" value="C:plasma membrane"/>
    <property type="evidence" value="ECO:0007669"/>
    <property type="project" value="UniProtKB-SubCell"/>
</dbReference>
<dbReference type="InterPro" id="IPR020846">
    <property type="entry name" value="MFS_dom"/>
</dbReference>
<feature type="transmembrane region" description="Helical" evidence="6">
    <location>
        <begin position="43"/>
        <end position="66"/>
    </location>
</feature>
<feature type="domain" description="Major facilitator superfamily (MFS) profile" evidence="7">
    <location>
        <begin position="40"/>
        <end position="427"/>
    </location>
</feature>
<keyword evidence="9" id="KW-1185">Reference proteome</keyword>
<comment type="subcellular location">
    <subcellularLocation>
        <location evidence="1">Cell membrane</location>
        <topology evidence="1">Multi-pass membrane protein</topology>
    </subcellularLocation>
</comment>
<keyword evidence="5 6" id="KW-0472">Membrane</keyword>
<evidence type="ECO:0000259" key="7">
    <source>
        <dbReference type="PROSITE" id="PS50850"/>
    </source>
</evidence>
<keyword evidence="3 6" id="KW-0812">Transmembrane</keyword>
<evidence type="ECO:0000256" key="4">
    <source>
        <dbReference type="ARBA" id="ARBA00022989"/>
    </source>
</evidence>
<protein>
    <submittedName>
        <fullName evidence="8">MFS transporter</fullName>
    </submittedName>
</protein>
<feature type="transmembrane region" description="Helical" evidence="6">
    <location>
        <begin position="132"/>
        <end position="163"/>
    </location>
</feature>
<evidence type="ECO:0000256" key="3">
    <source>
        <dbReference type="ARBA" id="ARBA00022692"/>
    </source>
</evidence>
<feature type="transmembrane region" description="Helical" evidence="6">
    <location>
        <begin position="250"/>
        <end position="272"/>
    </location>
</feature>
<comment type="caution">
    <text evidence="8">The sequence shown here is derived from an EMBL/GenBank/DDBJ whole genome shotgun (WGS) entry which is preliminary data.</text>
</comment>
<dbReference type="AlphaFoldDB" id="A0A6N7L240"/>
<dbReference type="GO" id="GO:0022857">
    <property type="term" value="F:transmembrane transporter activity"/>
    <property type="evidence" value="ECO:0007669"/>
    <property type="project" value="InterPro"/>
</dbReference>
<feature type="transmembrane region" description="Helical" evidence="6">
    <location>
        <begin position="402"/>
        <end position="422"/>
    </location>
</feature>
<dbReference type="SUPFAM" id="SSF103473">
    <property type="entry name" value="MFS general substrate transporter"/>
    <property type="match status" value="1"/>
</dbReference>
<dbReference type="Proteomes" id="UP000450000">
    <property type="component" value="Unassembled WGS sequence"/>
</dbReference>
<feature type="transmembrane region" description="Helical" evidence="6">
    <location>
        <begin position="284"/>
        <end position="305"/>
    </location>
</feature>
<evidence type="ECO:0000256" key="5">
    <source>
        <dbReference type="ARBA" id="ARBA00023136"/>
    </source>
</evidence>
<dbReference type="OrthoDB" id="3539228at2"/>
<dbReference type="PROSITE" id="PS50850">
    <property type="entry name" value="MFS"/>
    <property type="match status" value="1"/>
</dbReference>
<proteinExistence type="predicted"/>
<feature type="transmembrane region" description="Helical" evidence="6">
    <location>
        <begin position="203"/>
        <end position="224"/>
    </location>
</feature>